<comment type="caution">
    <text evidence="2">The sequence shown here is derived from an EMBL/GenBank/DDBJ whole genome shotgun (WGS) entry which is preliminary data.</text>
</comment>
<feature type="region of interest" description="Disordered" evidence="1">
    <location>
        <begin position="1"/>
        <end position="24"/>
    </location>
</feature>
<evidence type="ECO:0000256" key="1">
    <source>
        <dbReference type="SAM" id="MobiDB-lite"/>
    </source>
</evidence>
<dbReference type="RefSeq" id="WP_379569749.1">
    <property type="nucleotide sequence ID" value="NZ_JBHUFV010000006.1"/>
</dbReference>
<dbReference type="Gene3D" id="2.30.110.10">
    <property type="entry name" value="Electron Transport, Fmn-binding Protein, Chain A"/>
    <property type="match status" value="1"/>
</dbReference>
<keyword evidence="3" id="KW-1185">Reference proteome</keyword>
<evidence type="ECO:0000313" key="2">
    <source>
        <dbReference type="EMBL" id="MFD1930902.1"/>
    </source>
</evidence>
<dbReference type="SUPFAM" id="SSF50475">
    <property type="entry name" value="FMN-binding split barrel"/>
    <property type="match status" value="1"/>
</dbReference>
<dbReference type="InterPro" id="IPR012349">
    <property type="entry name" value="Split_barrel_FMN-bd"/>
</dbReference>
<name>A0ABW4SMV0_9ACTN</name>
<evidence type="ECO:0000313" key="3">
    <source>
        <dbReference type="Proteomes" id="UP001597368"/>
    </source>
</evidence>
<organism evidence="2 3">
    <name type="scientific">Nonomuraea mangrovi</name>
    <dbReference type="NCBI Taxonomy" id="2316207"/>
    <lineage>
        <taxon>Bacteria</taxon>
        <taxon>Bacillati</taxon>
        <taxon>Actinomycetota</taxon>
        <taxon>Actinomycetes</taxon>
        <taxon>Streptosporangiales</taxon>
        <taxon>Streptosporangiaceae</taxon>
        <taxon>Nonomuraea</taxon>
    </lineage>
</organism>
<gene>
    <name evidence="2" type="ORF">ACFSKW_05360</name>
</gene>
<sequence length="65" mass="6941">MSKSPPAIQTFLSEPPAATPTALRPGGAPHVAAVHFTWDGHAVLARALKGATVAFIPRSRRRRRS</sequence>
<proteinExistence type="predicted"/>
<reference evidence="3" key="1">
    <citation type="journal article" date="2019" name="Int. J. Syst. Evol. Microbiol.">
        <title>The Global Catalogue of Microorganisms (GCM) 10K type strain sequencing project: providing services to taxonomists for standard genome sequencing and annotation.</title>
        <authorList>
            <consortium name="The Broad Institute Genomics Platform"/>
            <consortium name="The Broad Institute Genome Sequencing Center for Infectious Disease"/>
            <person name="Wu L."/>
            <person name="Ma J."/>
        </authorList>
    </citation>
    <scope>NUCLEOTIDE SEQUENCE [LARGE SCALE GENOMIC DNA]</scope>
    <source>
        <strain evidence="3">ICMP 6774ER</strain>
    </source>
</reference>
<dbReference type="EMBL" id="JBHUFV010000006">
    <property type="protein sequence ID" value="MFD1930902.1"/>
    <property type="molecule type" value="Genomic_DNA"/>
</dbReference>
<protein>
    <submittedName>
        <fullName evidence="2">Uncharacterized protein</fullName>
    </submittedName>
</protein>
<dbReference type="Proteomes" id="UP001597368">
    <property type="component" value="Unassembled WGS sequence"/>
</dbReference>
<accession>A0ABW4SMV0</accession>